<dbReference type="AlphaFoldDB" id="A0AAJ1IGP2"/>
<feature type="transmembrane region" description="Helical" evidence="6">
    <location>
        <begin position="21"/>
        <end position="40"/>
    </location>
</feature>
<evidence type="ECO:0000256" key="2">
    <source>
        <dbReference type="ARBA" id="ARBA00022475"/>
    </source>
</evidence>
<organism evidence="7 8">
    <name type="scientific">Candidatus Thalassospirochaeta sargassi</name>
    <dbReference type="NCBI Taxonomy" id="3119039"/>
    <lineage>
        <taxon>Bacteria</taxon>
        <taxon>Pseudomonadati</taxon>
        <taxon>Spirochaetota</taxon>
        <taxon>Spirochaetia</taxon>
        <taxon>Spirochaetales</taxon>
        <taxon>Spirochaetaceae</taxon>
        <taxon>Candidatus Thalassospirochaeta</taxon>
    </lineage>
</organism>
<proteinExistence type="predicted"/>
<reference evidence="7 8" key="1">
    <citation type="submission" date="2022-12" db="EMBL/GenBank/DDBJ databases">
        <title>Metagenome assembled genome from gulf of manar.</title>
        <authorList>
            <person name="Kohli P."/>
            <person name="Pk S."/>
            <person name="Venkata Ramana C."/>
            <person name="Sasikala C."/>
        </authorList>
    </citation>
    <scope>NUCLEOTIDE SEQUENCE [LARGE SCALE GENOMIC DNA]</scope>
    <source>
        <strain evidence="7">JB008</strain>
    </source>
</reference>
<accession>A0AAJ1IGP2</accession>
<evidence type="ECO:0000256" key="1">
    <source>
        <dbReference type="ARBA" id="ARBA00004651"/>
    </source>
</evidence>
<feature type="transmembrane region" description="Helical" evidence="6">
    <location>
        <begin position="60"/>
        <end position="91"/>
    </location>
</feature>
<evidence type="ECO:0000313" key="8">
    <source>
        <dbReference type="Proteomes" id="UP001221217"/>
    </source>
</evidence>
<feature type="transmembrane region" description="Helical" evidence="6">
    <location>
        <begin position="225"/>
        <end position="248"/>
    </location>
</feature>
<dbReference type="Pfam" id="PF02653">
    <property type="entry name" value="BPD_transp_2"/>
    <property type="match status" value="1"/>
</dbReference>
<dbReference type="CDD" id="cd06579">
    <property type="entry name" value="TM_PBP1_transp_AraH_like"/>
    <property type="match status" value="1"/>
</dbReference>
<feature type="transmembrane region" description="Helical" evidence="6">
    <location>
        <begin position="171"/>
        <end position="192"/>
    </location>
</feature>
<evidence type="ECO:0000256" key="6">
    <source>
        <dbReference type="SAM" id="Phobius"/>
    </source>
</evidence>
<keyword evidence="2" id="KW-1003">Cell membrane</keyword>
<evidence type="ECO:0000256" key="5">
    <source>
        <dbReference type="ARBA" id="ARBA00023136"/>
    </source>
</evidence>
<feature type="transmembrane region" description="Helical" evidence="6">
    <location>
        <begin position="254"/>
        <end position="273"/>
    </location>
</feature>
<feature type="transmembrane region" description="Helical" evidence="6">
    <location>
        <begin position="280"/>
        <end position="299"/>
    </location>
</feature>
<keyword evidence="3 6" id="KW-0812">Transmembrane</keyword>
<keyword evidence="4 6" id="KW-1133">Transmembrane helix</keyword>
<dbReference type="PANTHER" id="PTHR32196">
    <property type="entry name" value="ABC TRANSPORTER PERMEASE PROTEIN YPHD-RELATED-RELATED"/>
    <property type="match status" value="1"/>
</dbReference>
<dbReference type="PANTHER" id="PTHR32196:SF72">
    <property type="entry name" value="RIBOSE IMPORT PERMEASE PROTEIN RBSC"/>
    <property type="match status" value="1"/>
</dbReference>
<name>A0AAJ1IGP2_9SPIO</name>
<evidence type="ECO:0000256" key="3">
    <source>
        <dbReference type="ARBA" id="ARBA00022692"/>
    </source>
</evidence>
<dbReference type="EMBL" id="JAQQAL010000017">
    <property type="protein sequence ID" value="MDC7226841.1"/>
    <property type="molecule type" value="Genomic_DNA"/>
</dbReference>
<dbReference type="InterPro" id="IPR001851">
    <property type="entry name" value="ABC_transp_permease"/>
</dbReference>
<evidence type="ECO:0000256" key="4">
    <source>
        <dbReference type="ARBA" id="ARBA00022989"/>
    </source>
</evidence>
<sequence>MTDIKHTEIKKRIVRNSAAEFLRSYPTIPIIILMIIGFSVTTKNFLNPGTVRTMMAVNTVALIAAIGETFVLLTGGIDLSVATVISVSAVISATLMEITGANLLVGIVAAVAVGLIFGTINGILIGYGKMTPFITTMGTNLVARGIAFMMSSEGRGVKASKELIQFGFKTFLGVPLITWIGLILIVVFTILLKQTFWGRRVILTGSNRTAAKYSGINTAKTEASVYILSGLLAGIAGFISIINLGAGIPGVGDSLLLIIIAAVVLGGTSMTGGEGSVMRTLIGIILLAVLTQGLDRLHVEFYDQYIVMGILIFIGNSLTIRITSRSSKAMH</sequence>
<evidence type="ECO:0000313" key="7">
    <source>
        <dbReference type="EMBL" id="MDC7226841.1"/>
    </source>
</evidence>
<dbReference type="GO" id="GO:0005886">
    <property type="term" value="C:plasma membrane"/>
    <property type="evidence" value="ECO:0007669"/>
    <property type="project" value="UniProtKB-SubCell"/>
</dbReference>
<protein>
    <submittedName>
        <fullName evidence="7">ABC transporter permease</fullName>
    </submittedName>
</protein>
<feature type="transmembrane region" description="Helical" evidence="6">
    <location>
        <begin position="103"/>
        <end position="127"/>
    </location>
</feature>
<dbReference type="Proteomes" id="UP001221217">
    <property type="component" value="Unassembled WGS sequence"/>
</dbReference>
<dbReference type="GO" id="GO:0022857">
    <property type="term" value="F:transmembrane transporter activity"/>
    <property type="evidence" value="ECO:0007669"/>
    <property type="project" value="InterPro"/>
</dbReference>
<gene>
    <name evidence="7" type="ORF">PQJ61_08745</name>
</gene>
<comment type="caution">
    <text evidence="7">The sequence shown here is derived from an EMBL/GenBank/DDBJ whole genome shotgun (WGS) entry which is preliminary data.</text>
</comment>
<keyword evidence="5 6" id="KW-0472">Membrane</keyword>
<feature type="transmembrane region" description="Helical" evidence="6">
    <location>
        <begin position="305"/>
        <end position="323"/>
    </location>
</feature>
<comment type="subcellular location">
    <subcellularLocation>
        <location evidence="1">Cell membrane</location>
        <topology evidence="1">Multi-pass membrane protein</topology>
    </subcellularLocation>
</comment>